<dbReference type="RefSeq" id="WP_378537398.1">
    <property type="nucleotide sequence ID" value="NZ_JBHSBH010000015.1"/>
</dbReference>
<evidence type="ECO:0000256" key="2">
    <source>
        <dbReference type="ARBA" id="ARBA00022692"/>
    </source>
</evidence>
<evidence type="ECO:0000256" key="1">
    <source>
        <dbReference type="ARBA" id="ARBA00004141"/>
    </source>
</evidence>
<keyword evidence="8" id="KW-1185">Reference proteome</keyword>
<evidence type="ECO:0000256" key="3">
    <source>
        <dbReference type="ARBA" id="ARBA00022989"/>
    </source>
</evidence>
<keyword evidence="3 5" id="KW-1133">Transmembrane helix</keyword>
<accession>A0ABV8FXC1</accession>
<keyword evidence="2 5" id="KW-0812">Transmembrane</keyword>
<proteinExistence type="predicted"/>
<reference evidence="8" key="1">
    <citation type="journal article" date="2019" name="Int. J. Syst. Evol. Microbiol.">
        <title>The Global Catalogue of Microorganisms (GCM) 10K type strain sequencing project: providing services to taxonomists for standard genome sequencing and annotation.</title>
        <authorList>
            <consortium name="The Broad Institute Genomics Platform"/>
            <consortium name="The Broad Institute Genome Sequencing Center for Infectious Disease"/>
            <person name="Wu L."/>
            <person name="Ma J."/>
        </authorList>
    </citation>
    <scope>NUCLEOTIDE SEQUENCE [LARGE SCALE GENOMIC DNA]</scope>
    <source>
        <strain evidence="8">TBRC 1826</strain>
    </source>
</reference>
<protein>
    <submittedName>
        <fullName evidence="7">RDD family protein</fullName>
    </submittedName>
</protein>
<dbReference type="PANTHER" id="PTHR38480">
    <property type="entry name" value="SLR0254 PROTEIN"/>
    <property type="match status" value="1"/>
</dbReference>
<comment type="caution">
    <text evidence="7">The sequence shown here is derived from an EMBL/GenBank/DDBJ whole genome shotgun (WGS) entry which is preliminary data.</text>
</comment>
<dbReference type="InterPro" id="IPR010432">
    <property type="entry name" value="RDD"/>
</dbReference>
<evidence type="ECO:0000256" key="5">
    <source>
        <dbReference type="SAM" id="Phobius"/>
    </source>
</evidence>
<name>A0ABV8FXC1_9ACTN</name>
<feature type="transmembrane region" description="Helical" evidence="5">
    <location>
        <begin position="56"/>
        <end position="79"/>
    </location>
</feature>
<keyword evidence="4 5" id="KW-0472">Membrane</keyword>
<dbReference type="PANTHER" id="PTHR38480:SF1">
    <property type="entry name" value="SLR0254 PROTEIN"/>
    <property type="match status" value="1"/>
</dbReference>
<evidence type="ECO:0000313" key="8">
    <source>
        <dbReference type="Proteomes" id="UP001595847"/>
    </source>
</evidence>
<feature type="transmembrane region" description="Helical" evidence="5">
    <location>
        <begin position="112"/>
        <end position="135"/>
    </location>
</feature>
<evidence type="ECO:0000313" key="7">
    <source>
        <dbReference type="EMBL" id="MFC3999138.1"/>
    </source>
</evidence>
<sequence>MTYVEPGYGDRDTDVVVRRVVQYIIDSVLSSILPWLSALLFLLLPTRYDGSVDDPGLTAAVSLSVVVLAIVIYVGYWVVLPAKWNGQTLGMKALGVRVVNADGGEADMVQMFVRWILLIVDGLVAGLVGLVAMLVTDRHQRLGDMAARTLVIRA</sequence>
<feature type="transmembrane region" description="Helical" evidence="5">
    <location>
        <begin position="20"/>
        <end position="44"/>
    </location>
</feature>
<dbReference type="Proteomes" id="UP001595847">
    <property type="component" value="Unassembled WGS sequence"/>
</dbReference>
<evidence type="ECO:0000259" key="6">
    <source>
        <dbReference type="Pfam" id="PF06271"/>
    </source>
</evidence>
<dbReference type="EMBL" id="JBHSBH010000015">
    <property type="protein sequence ID" value="MFC3999138.1"/>
    <property type="molecule type" value="Genomic_DNA"/>
</dbReference>
<comment type="subcellular location">
    <subcellularLocation>
        <location evidence="1">Membrane</location>
        <topology evidence="1">Multi-pass membrane protein</topology>
    </subcellularLocation>
</comment>
<feature type="domain" description="RDD" evidence="6">
    <location>
        <begin position="16"/>
        <end position="147"/>
    </location>
</feature>
<gene>
    <name evidence="7" type="ORF">ACFOVU_24685</name>
</gene>
<evidence type="ECO:0000256" key="4">
    <source>
        <dbReference type="ARBA" id="ARBA00023136"/>
    </source>
</evidence>
<dbReference type="Pfam" id="PF06271">
    <property type="entry name" value="RDD"/>
    <property type="match status" value="1"/>
</dbReference>
<organism evidence="7 8">
    <name type="scientific">Nocardiopsis sediminis</name>
    <dbReference type="NCBI Taxonomy" id="1778267"/>
    <lineage>
        <taxon>Bacteria</taxon>
        <taxon>Bacillati</taxon>
        <taxon>Actinomycetota</taxon>
        <taxon>Actinomycetes</taxon>
        <taxon>Streptosporangiales</taxon>
        <taxon>Nocardiopsidaceae</taxon>
        <taxon>Nocardiopsis</taxon>
    </lineage>
</organism>